<sequence>MESASKPYLLLYNTIREKTGFQGEPAVYKSGKYRGKPMHYDREEEYVKGLRNILKDLASNVLIRRVLFGKSDFDFDVHVRPYGHLEIQL</sequence>
<evidence type="ECO:0000313" key="1">
    <source>
        <dbReference type="EMBL" id="OUA15992.1"/>
    </source>
</evidence>
<organism evidence="1 2">
    <name type="scientific">Bacillus thuringiensis</name>
    <dbReference type="NCBI Taxonomy" id="1428"/>
    <lineage>
        <taxon>Bacteria</taxon>
        <taxon>Bacillati</taxon>
        <taxon>Bacillota</taxon>
        <taxon>Bacilli</taxon>
        <taxon>Bacillales</taxon>
        <taxon>Bacillaceae</taxon>
        <taxon>Bacillus</taxon>
        <taxon>Bacillus cereus group</taxon>
    </lineage>
</organism>
<proteinExistence type="predicted"/>
<dbReference type="Proteomes" id="UP000195077">
    <property type="component" value="Unassembled WGS sequence"/>
</dbReference>
<evidence type="ECO:0000313" key="2">
    <source>
        <dbReference type="Proteomes" id="UP000195077"/>
    </source>
</evidence>
<dbReference type="EMBL" id="NFEN01000199">
    <property type="protein sequence ID" value="OUA15992.1"/>
    <property type="molecule type" value="Genomic_DNA"/>
</dbReference>
<comment type="caution">
    <text evidence="1">The sequence shown here is derived from an EMBL/GenBank/DDBJ whole genome shotgun (WGS) entry which is preliminary data.</text>
</comment>
<name>A0A9X6KKP2_BACTU</name>
<accession>A0A9X6KKP2</accession>
<reference evidence="1 2" key="1">
    <citation type="submission" date="2016-10" db="EMBL/GenBank/DDBJ databases">
        <title>Comparative genomics of Bacillus thuringiensis reveals a path to pathogens against multiple invertebrate hosts.</title>
        <authorList>
            <person name="Zheng J."/>
            <person name="Gao Q."/>
            <person name="Liu H."/>
            <person name="Peng D."/>
            <person name="Ruan L."/>
            <person name="Sun M."/>
        </authorList>
    </citation>
    <scope>NUCLEOTIDE SEQUENCE [LARGE SCALE GENOMIC DNA]</scope>
    <source>
        <strain evidence="1">I13</strain>
    </source>
</reference>
<dbReference type="AlphaFoldDB" id="A0A9X6KKP2"/>
<gene>
    <name evidence="1" type="ORF">BK775_31825</name>
</gene>
<protein>
    <submittedName>
        <fullName evidence="1">Conjugal transfer protein TraG</fullName>
    </submittedName>
</protein>